<accession>A0AAV2C0K3</accession>
<sequence>MYLLILELYQDTQESSMVICHLGHSRNKKQFYVSISFKAYVELSNNKQVMCHYICRPLLWCLNSPK</sequence>
<reference evidence="1 2" key="1">
    <citation type="submission" date="2024-04" db="EMBL/GenBank/DDBJ databases">
        <authorList>
            <person name="Rising A."/>
            <person name="Reimegard J."/>
            <person name="Sonavane S."/>
            <person name="Akerstrom W."/>
            <person name="Nylinder S."/>
            <person name="Hedman E."/>
            <person name="Kallberg Y."/>
        </authorList>
    </citation>
    <scope>NUCLEOTIDE SEQUENCE [LARGE SCALE GENOMIC DNA]</scope>
</reference>
<keyword evidence="2" id="KW-1185">Reference proteome</keyword>
<dbReference type="EMBL" id="CAXIEN010000722">
    <property type="protein sequence ID" value="CAL1301512.1"/>
    <property type="molecule type" value="Genomic_DNA"/>
</dbReference>
<proteinExistence type="predicted"/>
<comment type="caution">
    <text evidence="1">The sequence shown here is derived from an EMBL/GenBank/DDBJ whole genome shotgun (WGS) entry which is preliminary data.</text>
</comment>
<dbReference type="AlphaFoldDB" id="A0AAV2C0K3"/>
<protein>
    <submittedName>
        <fullName evidence="1">Uncharacterized protein</fullName>
    </submittedName>
</protein>
<name>A0AAV2C0K3_9ARAC</name>
<evidence type="ECO:0000313" key="2">
    <source>
        <dbReference type="Proteomes" id="UP001497382"/>
    </source>
</evidence>
<organism evidence="1 2">
    <name type="scientific">Larinioides sclopetarius</name>
    <dbReference type="NCBI Taxonomy" id="280406"/>
    <lineage>
        <taxon>Eukaryota</taxon>
        <taxon>Metazoa</taxon>
        <taxon>Ecdysozoa</taxon>
        <taxon>Arthropoda</taxon>
        <taxon>Chelicerata</taxon>
        <taxon>Arachnida</taxon>
        <taxon>Araneae</taxon>
        <taxon>Araneomorphae</taxon>
        <taxon>Entelegynae</taxon>
        <taxon>Araneoidea</taxon>
        <taxon>Araneidae</taxon>
        <taxon>Larinioides</taxon>
    </lineage>
</organism>
<dbReference type="Proteomes" id="UP001497382">
    <property type="component" value="Unassembled WGS sequence"/>
</dbReference>
<gene>
    <name evidence="1" type="ORF">LARSCL_LOCUS22568</name>
</gene>
<evidence type="ECO:0000313" key="1">
    <source>
        <dbReference type="EMBL" id="CAL1301512.1"/>
    </source>
</evidence>